<feature type="transmembrane region" description="Helical" evidence="1">
    <location>
        <begin position="111"/>
        <end position="133"/>
    </location>
</feature>
<comment type="caution">
    <text evidence="2">The sequence shown here is derived from an EMBL/GenBank/DDBJ whole genome shotgun (WGS) entry which is preliminary data.</text>
</comment>
<keyword evidence="3" id="KW-1185">Reference proteome</keyword>
<feature type="transmembrane region" description="Helical" evidence="1">
    <location>
        <begin position="243"/>
        <end position="264"/>
    </location>
</feature>
<feature type="transmembrane region" description="Helical" evidence="1">
    <location>
        <begin position="170"/>
        <end position="189"/>
    </location>
</feature>
<sequence>MTESEERIEGRAALFVRPTVLDVGLGVLYFFTSHMVIRALYFIGVDRTAEELSVFFLVVIASTILAHLLSKPLLRARRFAESALGVPAVSVVAALGATLALVSMLPVVGVALFYAAGALLGFACGWIIVIWTSTIHAARLERASFYLDPALVVAVVCYFLFRAVSSFSDTITQGFLLALPLVTIACIIRSGNPSSEGEAQVRELGDGAQALQVLVVVAAAFAIGCSVTVYLSGREGDTLSSGLNYMVLFEVLAVILMVFCCGVMSRFARQQGGGGGG</sequence>
<feature type="transmembrane region" description="Helical" evidence="1">
    <location>
        <begin position="82"/>
        <end position="105"/>
    </location>
</feature>
<dbReference type="Proteomes" id="UP000253817">
    <property type="component" value="Unassembled WGS sequence"/>
</dbReference>
<dbReference type="EMBL" id="PPTT01000056">
    <property type="protein sequence ID" value="RDB62188.1"/>
    <property type="molecule type" value="Genomic_DNA"/>
</dbReference>
<evidence type="ECO:0000256" key="1">
    <source>
        <dbReference type="SAM" id="Phobius"/>
    </source>
</evidence>
<feature type="transmembrane region" description="Helical" evidence="1">
    <location>
        <begin position="12"/>
        <end position="32"/>
    </location>
</feature>
<accession>A0ABX9HEF9</accession>
<evidence type="ECO:0000313" key="3">
    <source>
        <dbReference type="Proteomes" id="UP000253817"/>
    </source>
</evidence>
<evidence type="ECO:0000313" key="2">
    <source>
        <dbReference type="EMBL" id="RDB62188.1"/>
    </source>
</evidence>
<feature type="transmembrane region" description="Helical" evidence="1">
    <location>
        <begin position="210"/>
        <end position="231"/>
    </location>
</feature>
<keyword evidence="1" id="KW-0812">Transmembrane</keyword>
<protein>
    <submittedName>
        <fullName evidence="2">LuxR family transcriptional regulator</fullName>
    </submittedName>
</protein>
<feature type="transmembrane region" description="Helical" evidence="1">
    <location>
        <begin position="145"/>
        <end position="164"/>
    </location>
</feature>
<keyword evidence="1" id="KW-0472">Membrane</keyword>
<feature type="transmembrane region" description="Helical" evidence="1">
    <location>
        <begin position="52"/>
        <end position="70"/>
    </location>
</feature>
<organism evidence="2 3">
    <name type="scientific">Eggerthella sinensis</name>
    <dbReference type="NCBI Taxonomy" id="242230"/>
    <lineage>
        <taxon>Bacteria</taxon>
        <taxon>Bacillati</taxon>
        <taxon>Actinomycetota</taxon>
        <taxon>Coriobacteriia</taxon>
        <taxon>Eggerthellales</taxon>
        <taxon>Eggerthellaceae</taxon>
        <taxon>Eggerthella</taxon>
    </lineage>
</organism>
<feature type="non-terminal residue" evidence="2">
    <location>
        <position position="277"/>
    </location>
</feature>
<name>A0ABX9HEF9_9ACTN</name>
<proteinExistence type="predicted"/>
<keyword evidence="1" id="KW-1133">Transmembrane helix</keyword>
<reference evidence="2 3" key="1">
    <citation type="journal article" date="2018" name="Elife">
        <title>Discovery and characterization of a prevalent human gut bacterial enzyme sufficient for the inactivation of a family of plant toxins.</title>
        <authorList>
            <person name="Koppel N."/>
            <person name="Bisanz J.E."/>
            <person name="Pandelia M.E."/>
            <person name="Turnbaugh P.J."/>
            <person name="Balskus E.P."/>
        </authorList>
    </citation>
    <scope>NUCLEOTIDE SEQUENCE [LARGE SCALE GENOMIC DNA]</scope>
    <source>
        <strain evidence="2 3">DSM 16107</strain>
    </source>
</reference>
<gene>
    <name evidence="2" type="ORF">C1876_17210</name>
</gene>